<keyword evidence="2" id="KW-0548">Nucleotidyltransferase</keyword>
<keyword evidence="3" id="KW-0378">Hydrolase</keyword>
<evidence type="ECO:0000313" key="7">
    <source>
        <dbReference type="EMBL" id="QPJ61798.1"/>
    </source>
</evidence>
<name>A0A7T0BVP8_9BACT</name>
<sequence length="904" mass="104823">MSDLYVSNRSQASVYHDELIARLSDLFTLNDLIGSDPNDTQSFYLQFKNHIQEFVEKESAAGQEEMLASDNSHLLLLKRTALVDVVVKRAFHLALDFYNKIQNTNLKSNDLPVAIVARSGYGREELSFGSDVSIKFVFRESDGVENLDAAIQVIKDFEYLFVYQDIFRTVARSGNSILDTDDQELDDNNMSSLFSLLEHRFVTGNKTVYREFASSIKTTCIFHKDKLISYCDRYKNLYGIHNTVFKQEPHLREELNRVYWALSLARLRHSIPKNNLFEILEEMHNRKLISTPAFKKSQVALNFLARTRMALHCHQKGAQRDLLSYEVREHVAKAMGYSVKEFFNKYFYTSVLPLKRFSRGIFWESLSSDSKKVQTLSADFAVNAERQIIFTQGRNDFTWNTLGEMLELFTWVSRRNLYFSYPVARAIEENVDRMAPLFQMANHGTELQPYFHSILRGKHFAQAIRYLHEFGLLDQLFIPEYKNLSGMLQDIYVHLFPTDTHLMHAMDALNGLEIDPEKQPFLFDLYQSLRDKSTIRLAVMLHDIGKGLKREGENEELVGGRAIPGILGRLGYGRNPKLIRDVAFLVEKHLMMRDLMMLDPDEDDTYEMIWDLVEKDVERLKMLILLTYADRAATKMNMSQSQIDQLKYFYQNTLHHKKRESVSWPVKNEFLRMIRLPRDMQSQLEIYNEFKKSRDKFSVELFFRADHPSELVLCTCDQGGLLFKVATVLAFNHLSITDARIHTLGDNVFDVFQVAEIGQKPIDFSNFFLVQKKIKEELRKVFVGNIEVSELYKGRPLSTTHMEERAGPLKAKVSIIGRAVKLECSDMLGITMLQTKFFSKLNMQIQRAVINSQYGTASNIYYLRPEDVREIMNDEEGFKNTLRDALEPLTRNQPIFPDSPAEVA</sequence>
<keyword evidence="1" id="KW-0808">Transferase</keyword>
<dbReference type="Proteomes" id="UP000594688">
    <property type="component" value="Chromosome"/>
</dbReference>
<evidence type="ECO:0000313" key="8">
    <source>
        <dbReference type="Proteomes" id="UP000594688"/>
    </source>
</evidence>
<evidence type="ECO:0000256" key="5">
    <source>
        <dbReference type="ARBA" id="ARBA00023268"/>
    </source>
</evidence>
<keyword evidence="5" id="KW-0511">Multifunctional enzyme</keyword>
<dbReference type="EMBL" id="CP048685">
    <property type="protein sequence ID" value="QPJ61798.1"/>
    <property type="molecule type" value="Genomic_DNA"/>
</dbReference>
<reference evidence="7 8" key="1">
    <citation type="submission" date="2020-02" db="EMBL/GenBank/DDBJ databases">
        <title>Genomic and physiological characterization of two novel Nitrospinaceae genera.</title>
        <authorList>
            <person name="Mueller A.J."/>
            <person name="Jung M.-Y."/>
            <person name="Strachan C.R."/>
            <person name="Herbold C.W."/>
            <person name="Kirkegaard R.H."/>
            <person name="Daims H."/>
        </authorList>
    </citation>
    <scope>NUCLEOTIDE SEQUENCE [LARGE SCALE GENOMIC DNA]</scope>
    <source>
        <strain evidence="7">EB</strain>
    </source>
</reference>
<evidence type="ECO:0000256" key="2">
    <source>
        <dbReference type="ARBA" id="ARBA00022695"/>
    </source>
</evidence>
<gene>
    <name evidence="7" type="ORF">G3M70_07855</name>
</gene>
<dbReference type="PROSITE" id="PS51671">
    <property type="entry name" value="ACT"/>
    <property type="match status" value="1"/>
</dbReference>
<dbReference type="GO" id="GO:0016787">
    <property type="term" value="F:hydrolase activity"/>
    <property type="evidence" value="ECO:0007669"/>
    <property type="project" value="UniProtKB-KW"/>
</dbReference>
<dbReference type="SUPFAM" id="SSF81891">
    <property type="entry name" value="Poly A polymerase C-terminal region-like"/>
    <property type="match status" value="1"/>
</dbReference>
<dbReference type="InterPro" id="IPR002912">
    <property type="entry name" value="ACT_dom"/>
</dbReference>
<accession>A0A7T0BVP8</accession>
<dbReference type="InterPro" id="IPR045865">
    <property type="entry name" value="ACT-like_dom_sf"/>
</dbReference>
<dbReference type="InterPro" id="IPR013546">
    <property type="entry name" value="PII_UdlTrfase/GS_AdlTrfase"/>
</dbReference>
<organism evidence="7 8">
    <name type="scientific">Candidatus Nitronauta litoralis</name>
    <dbReference type="NCBI Taxonomy" id="2705533"/>
    <lineage>
        <taxon>Bacteria</taxon>
        <taxon>Pseudomonadati</taxon>
        <taxon>Nitrospinota/Tectimicrobiota group</taxon>
        <taxon>Nitrospinota</taxon>
        <taxon>Nitrospinia</taxon>
        <taxon>Nitrospinales</taxon>
        <taxon>Nitrospinaceae</taxon>
        <taxon>Candidatus Nitronauta</taxon>
    </lineage>
</organism>
<dbReference type="PANTHER" id="PTHR47320">
    <property type="entry name" value="BIFUNCTIONAL URIDYLYLTRANSFERASE/URIDYLYL-REMOVING ENZYME"/>
    <property type="match status" value="1"/>
</dbReference>
<dbReference type="Pfam" id="PF08335">
    <property type="entry name" value="GlnD_UR_UTase"/>
    <property type="match status" value="1"/>
</dbReference>
<keyword evidence="4" id="KW-0460">Magnesium</keyword>
<dbReference type="SUPFAM" id="SSF55021">
    <property type="entry name" value="ACT-like"/>
    <property type="match status" value="1"/>
</dbReference>
<proteinExistence type="predicted"/>
<dbReference type="PANTHER" id="PTHR47320:SF1">
    <property type="entry name" value="BIFUNCTIONAL URIDYLYLTRANSFERASE_URIDYLYL-REMOVING ENZYME"/>
    <property type="match status" value="1"/>
</dbReference>
<dbReference type="SUPFAM" id="SSF81301">
    <property type="entry name" value="Nucleotidyltransferase"/>
    <property type="match status" value="1"/>
</dbReference>
<dbReference type="InterPro" id="IPR010043">
    <property type="entry name" value="UTase/UR"/>
</dbReference>
<evidence type="ECO:0000256" key="1">
    <source>
        <dbReference type="ARBA" id="ARBA00022679"/>
    </source>
</evidence>
<feature type="domain" description="ACT" evidence="6">
    <location>
        <begin position="710"/>
        <end position="788"/>
    </location>
</feature>
<dbReference type="GO" id="GO:0008773">
    <property type="term" value="F:[protein-PII] uridylyltransferase activity"/>
    <property type="evidence" value="ECO:0007669"/>
    <property type="project" value="InterPro"/>
</dbReference>
<evidence type="ECO:0000256" key="3">
    <source>
        <dbReference type="ARBA" id="ARBA00022801"/>
    </source>
</evidence>
<dbReference type="AlphaFoldDB" id="A0A7T0BVP8"/>
<dbReference type="Gene3D" id="1.10.3090.10">
    <property type="entry name" value="cca-adding enzyme, domain 2"/>
    <property type="match status" value="1"/>
</dbReference>
<dbReference type="KEGG" id="nli:G3M70_07855"/>
<dbReference type="CDD" id="cd04873">
    <property type="entry name" value="ACT_UUR-ACR-like"/>
    <property type="match status" value="1"/>
</dbReference>
<evidence type="ECO:0000259" key="6">
    <source>
        <dbReference type="PROSITE" id="PS51671"/>
    </source>
</evidence>
<protein>
    <recommendedName>
        <fullName evidence="6">ACT domain-containing protein</fullName>
    </recommendedName>
</protein>
<dbReference type="InterPro" id="IPR043519">
    <property type="entry name" value="NT_sf"/>
</dbReference>
<evidence type="ECO:0000256" key="4">
    <source>
        <dbReference type="ARBA" id="ARBA00022842"/>
    </source>
</evidence>